<organism evidence="5 6">
    <name type="scientific">Mycoplana azooxidifex</name>
    <dbReference type="NCBI Taxonomy" id="1636188"/>
    <lineage>
        <taxon>Bacteria</taxon>
        <taxon>Pseudomonadati</taxon>
        <taxon>Pseudomonadota</taxon>
        <taxon>Alphaproteobacteria</taxon>
        <taxon>Hyphomicrobiales</taxon>
        <taxon>Rhizobiaceae</taxon>
        <taxon>Mycoplana</taxon>
    </lineage>
</organism>
<reference evidence="5 6" key="1">
    <citation type="submission" date="2020-08" db="EMBL/GenBank/DDBJ databases">
        <title>Genomic Encyclopedia of Type Strains, Phase IV (KMG-IV): sequencing the most valuable type-strain genomes for metagenomic binning, comparative biology and taxonomic classification.</title>
        <authorList>
            <person name="Goeker M."/>
        </authorList>
    </citation>
    <scope>NUCLEOTIDE SEQUENCE [LARGE SCALE GENOMIC DNA]</scope>
    <source>
        <strain evidence="5 6">DSM 100211</strain>
    </source>
</reference>
<comment type="subcellular location">
    <subcellularLocation>
        <location evidence="1">Periplasm</location>
    </subcellularLocation>
</comment>
<dbReference type="PANTHER" id="PTHR35936:SF17">
    <property type="entry name" value="ARGININE-BINDING EXTRACELLULAR PROTEIN ARTP"/>
    <property type="match status" value="1"/>
</dbReference>
<dbReference type="Gene3D" id="3.40.190.10">
    <property type="entry name" value="Periplasmic binding protein-like II"/>
    <property type="match status" value="2"/>
</dbReference>
<proteinExistence type="predicted"/>
<evidence type="ECO:0000259" key="4">
    <source>
        <dbReference type="SMART" id="SM00062"/>
    </source>
</evidence>
<evidence type="ECO:0000313" key="6">
    <source>
        <dbReference type="Proteomes" id="UP000574761"/>
    </source>
</evidence>
<dbReference type="SMART" id="SM00062">
    <property type="entry name" value="PBPb"/>
    <property type="match status" value="1"/>
</dbReference>
<dbReference type="RefSeq" id="WP_183807822.1">
    <property type="nucleotide sequence ID" value="NZ_JACIEE010000012.1"/>
</dbReference>
<gene>
    <name evidence="5" type="ORF">GGQ64_004836</name>
</gene>
<name>A0A7W6GLN7_9HYPH</name>
<evidence type="ECO:0000313" key="5">
    <source>
        <dbReference type="EMBL" id="MBB3979592.1"/>
    </source>
</evidence>
<feature type="domain" description="Solute-binding protein family 3/N-terminal" evidence="4">
    <location>
        <begin position="38"/>
        <end position="261"/>
    </location>
</feature>
<sequence length="269" mass="28515">MLKFKLAATAASLAIGLALGATAAGAADVPATIKERGKVIVAIDVSHPPYGMLDSEAKETGSDVETAKLLAEDMGVPLEIVPVSGANRVPSLISRKVDMVIASFSITVERKKVIDYSKPYGVIPVVISASKETAIKAPADLAGESLAVARGTTADIELTRLVKDNGVDANIVRYEDEATTNTAVATGQQNILAAALSTANEVAEQNPALNLELKIDMAAYPMAVGLRKGDDELKAWVDEWVAKNLENGKLNTIYEKYFHQSLPKTIPEE</sequence>
<keyword evidence="6" id="KW-1185">Reference proteome</keyword>
<accession>A0A7W6GLN7</accession>
<dbReference type="InterPro" id="IPR001638">
    <property type="entry name" value="Solute-binding_3/MltF_N"/>
</dbReference>
<dbReference type="Pfam" id="PF00497">
    <property type="entry name" value="SBP_bac_3"/>
    <property type="match status" value="1"/>
</dbReference>
<evidence type="ECO:0000256" key="1">
    <source>
        <dbReference type="ARBA" id="ARBA00004418"/>
    </source>
</evidence>
<feature type="signal peptide" evidence="3">
    <location>
        <begin position="1"/>
        <end position="26"/>
    </location>
</feature>
<dbReference type="AlphaFoldDB" id="A0A7W6GLN7"/>
<evidence type="ECO:0000256" key="3">
    <source>
        <dbReference type="SAM" id="SignalP"/>
    </source>
</evidence>
<keyword evidence="2 3" id="KW-0732">Signal</keyword>
<dbReference type="Proteomes" id="UP000574761">
    <property type="component" value="Unassembled WGS sequence"/>
</dbReference>
<dbReference type="PANTHER" id="PTHR35936">
    <property type="entry name" value="MEMBRANE-BOUND LYTIC MUREIN TRANSGLYCOSYLASE F"/>
    <property type="match status" value="1"/>
</dbReference>
<feature type="chain" id="PRO_5031222389" evidence="3">
    <location>
        <begin position="27"/>
        <end position="269"/>
    </location>
</feature>
<comment type="caution">
    <text evidence="5">The sequence shown here is derived from an EMBL/GenBank/DDBJ whole genome shotgun (WGS) entry which is preliminary data.</text>
</comment>
<dbReference type="SUPFAM" id="SSF53850">
    <property type="entry name" value="Periplasmic binding protein-like II"/>
    <property type="match status" value="1"/>
</dbReference>
<protein>
    <submittedName>
        <fullName evidence="5">Polar amino acid transport system substrate-binding protein</fullName>
    </submittedName>
</protein>
<dbReference type="EMBL" id="JACIEE010000012">
    <property type="protein sequence ID" value="MBB3979592.1"/>
    <property type="molecule type" value="Genomic_DNA"/>
</dbReference>
<dbReference type="GO" id="GO:0042597">
    <property type="term" value="C:periplasmic space"/>
    <property type="evidence" value="ECO:0007669"/>
    <property type="project" value="UniProtKB-SubCell"/>
</dbReference>
<evidence type="ECO:0000256" key="2">
    <source>
        <dbReference type="ARBA" id="ARBA00022729"/>
    </source>
</evidence>